<evidence type="ECO:0000256" key="4">
    <source>
        <dbReference type="ARBA" id="ARBA00023284"/>
    </source>
</evidence>
<dbReference type="STRING" id="1572751.PK98_00980"/>
<evidence type="ECO:0000256" key="3">
    <source>
        <dbReference type="ARBA" id="ARBA00023157"/>
    </source>
</evidence>
<dbReference type="InterPro" id="IPR017937">
    <property type="entry name" value="Thioredoxin_CS"/>
</dbReference>
<sequence length="179" mass="18834">MLGALLLGGCDRQSAEPAQPAEAPQAAAPAATGTIDRSFAGRIMPAADLTAPGGATLSLAATRGKPVLLNLWATWCVPCVTEMPLLNQLAADYDGRLAVLTVSEDLQGEEKVVPFFEQRDLANLPRWMDEKNDLAVAFGGGAALPLTVLYDAQGREVWRVIGGYDWAGATARQAIDSAL</sequence>
<keyword evidence="4" id="KW-0676">Redox-active center</keyword>
<dbReference type="EMBL" id="JTDN01000001">
    <property type="protein sequence ID" value="KHL25335.1"/>
    <property type="molecule type" value="Genomic_DNA"/>
</dbReference>
<dbReference type="InterPro" id="IPR050553">
    <property type="entry name" value="Thioredoxin_ResA/DsbE_sf"/>
</dbReference>
<feature type="domain" description="Thioredoxin" evidence="5">
    <location>
        <begin position="17"/>
        <end position="179"/>
    </location>
</feature>
<evidence type="ECO:0000256" key="1">
    <source>
        <dbReference type="ARBA" id="ARBA00004196"/>
    </source>
</evidence>
<keyword evidence="7" id="KW-1185">Reference proteome</keyword>
<dbReference type="PANTHER" id="PTHR42852:SF6">
    <property type="entry name" value="THIOL:DISULFIDE INTERCHANGE PROTEIN DSBE"/>
    <property type="match status" value="1"/>
</dbReference>
<comment type="subcellular location">
    <subcellularLocation>
        <location evidence="1">Cell envelope</location>
    </subcellularLocation>
</comment>
<dbReference type="PROSITE" id="PS51352">
    <property type="entry name" value="THIOREDOXIN_2"/>
    <property type="match status" value="1"/>
</dbReference>
<protein>
    <recommendedName>
        <fullName evidence="5">Thioredoxin domain-containing protein</fullName>
    </recommendedName>
</protein>
<dbReference type="InterPro" id="IPR036249">
    <property type="entry name" value="Thioredoxin-like_sf"/>
</dbReference>
<accession>A0A0B2BZP5</accession>
<keyword evidence="3" id="KW-1015">Disulfide bond</keyword>
<dbReference type="GO" id="GO:0017004">
    <property type="term" value="P:cytochrome complex assembly"/>
    <property type="evidence" value="ECO:0007669"/>
    <property type="project" value="UniProtKB-KW"/>
</dbReference>
<evidence type="ECO:0000313" key="7">
    <source>
        <dbReference type="Proteomes" id="UP000030988"/>
    </source>
</evidence>
<dbReference type="GO" id="GO:0030313">
    <property type="term" value="C:cell envelope"/>
    <property type="evidence" value="ECO:0007669"/>
    <property type="project" value="UniProtKB-SubCell"/>
</dbReference>
<dbReference type="PROSITE" id="PS00194">
    <property type="entry name" value="THIOREDOXIN_1"/>
    <property type="match status" value="1"/>
</dbReference>
<organism evidence="6 7">
    <name type="scientific">Croceibacterium mercuriale</name>
    <dbReference type="NCBI Taxonomy" id="1572751"/>
    <lineage>
        <taxon>Bacteria</taxon>
        <taxon>Pseudomonadati</taxon>
        <taxon>Pseudomonadota</taxon>
        <taxon>Alphaproteobacteria</taxon>
        <taxon>Sphingomonadales</taxon>
        <taxon>Erythrobacteraceae</taxon>
        <taxon>Croceibacterium</taxon>
    </lineage>
</organism>
<reference evidence="6 7" key="1">
    <citation type="submission" date="2014-11" db="EMBL/GenBank/DDBJ databases">
        <title>Draft genome sequence of Kirrobacter mercurialis.</title>
        <authorList>
            <person name="Coil D.A."/>
            <person name="Eisen J.A."/>
        </authorList>
    </citation>
    <scope>NUCLEOTIDE SEQUENCE [LARGE SCALE GENOMIC DNA]</scope>
    <source>
        <strain evidence="6 7">Coronado</strain>
    </source>
</reference>
<dbReference type="RefSeq" id="WP_039093596.1">
    <property type="nucleotide sequence ID" value="NZ_JTDN01000001.1"/>
</dbReference>
<dbReference type="Pfam" id="PF00578">
    <property type="entry name" value="AhpC-TSA"/>
    <property type="match status" value="1"/>
</dbReference>
<dbReference type="CDD" id="cd02966">
    <property type="entry name" value="TlpA_like_family"/>
    <property type="match status" value="1"/>
</dbReference>
<dbReference type="GO" id="GO:0016209">
    <property type="term" value="F:antioxidant activity"/>
    <property type="evidence" value="ECO:0007669"/>
    <property type="project" value="InterPro"/>
</dbReference>
<comment type="caution">
    <text evidence="6">The sequence shown here is derived from an EMBL/GenBank/DDBJ whole genome shotgun (WGS) entry which is preliminary data.</text>
</comment>
<evidence type="ECO:0000259" key="5">
    <source>
        <dbReference type="PROSITE" id="PS51352"/>
    </source>
</evidence>
<evidence type="ECO:0000313" key="6">
    <source>
        <dbReference type="EMBL" id="KHL25335.1"/>
    </source>
</evidence>
<gene>
    <name evidence="6" type="ORF">PK98_00980</name>
</gene>
<dbReference type="InterPro" id="IPR000866">
    <property type="entry name" value="AhpC/TSA"/>
</dbReference>
<keyword evidence="2" id="KW-0201">Cytochrome c-type biogenesis</keyword>
<dbReference type="PANTHER" id="PTHR42852">
    <property type="entry name" value="THIOL:DISULFIDE INTERCHANGE PROTEIN DSBE"/>
    <property type="match status" value="1"/>
</dbReference>
<dbReference type="GO" id="GO:0015036">
    <property type="term" value="F:disulfide oxidoreductase activity"/>
    <property type="evidence" value="ECO:0007669"/>
    <property type="project" value="UniProtKB-ARBA"/>
</dbReference>
<dbReference type="AlphaFoldDB" id="A0A0B2BZP5"/>
<dbReference type="SUPFAM" id="SSF52833">
    <property type="entry name" value="Thioredoxin-like"/>
    <property type="match status" value="1"/>
</dbReference>
<dbReference type="OrthoDB" id="9799347at2"/>
<name>A0A0B2BZP5_9SPHN</name>
<evidence type="ECO:0000256" key="2">
    <source>
        <dbReference type="ARBA" id="ARBA00022748"/>
    </source>
</evidence>
<dbReference type="Proteomes" id="UP000030988">
    <property type="component" value="Unassembled WGS sequence"/>
</dbReference>
<dbReference type="Gene3D" id="3.40.30.10">
    <property type="entry name" value="Glutaredoxin"/>
    <property type="match status" value="1"/>
</dbReference>
<proteinExistence type="predicted"/>
<dbReference type="InterPro" id="IPR013766">
    <property type="entry name" value="Thioredoxin_domain"/>
</dbReference>